<evidence type="ECO:0000256" key="1">
    <source>
        <dbReference type="SAM" id="Phobius"/>
    </source>
</evidence>
<dbReference type="EMBL" id="BAABAT010000023">
    <property type="protein sequence ID" value="GAA4256097.1"/>
    <property type="molecule type" value="Genomic_DNA"/>
</dbReference>
<keyword evidence="3" id="KW-1185">Reference proteome</keyword>
<keyword evidence="1" id="KW-1133">Transmembrane helix</keyword>
<accession>A0ABP8DHZ8</accession>
<gene>
    <name evidence="2" type="ORF">GCM10022255_067560</name>
</gene>
<feature type="transmembrane region" description="Helical" evidence="1">
    <location>
        <begin position="68"/>
        <end position="86"/>
    </location>
</feature>
<evidence type="ECO:0000313" key="3">
    <source>
        <dbReference type="Proteomes" id="UP001500620"/>
    </source>
</evidence>
<reference evidence="3" key="1">
    <citation type="journal article" date="2019" name="Int. J. Syst. Evol. Microbiol.">
        <title>The Global Catalogue of Microorganisms (GCM) 10K type strain sequencing project: providing services to taxonomists for standard genome sequencing and annotation.</title>
        <authorList>
            <consortium name="The Broad Institute Genomics Platform"/>
            <consortium name="The Broad Institute Genome Sequencing Center for Infectious Disease"/>
            <person name="Wu L."/>
            <person name="Ma J."/>
        </authorList>
    </citation>
    <scope>NUCLEOTIDE SEQUENCE [LARGE SCALE GENOMIC DNA]</scope>
    <source>
        <strain evidence="3">JCM 17441</strain>
    </source>
</reference>
<organism evidence="2 3">
    <name type="scientific">Dactylosporangium darangshiense</name>
    <dbReference type="NCBI Taxonomy" id="579108"/>
    <lineage>
        <taxon>Bacteria</taxon>
        <taxon>Bacillati</taxon>
        <taxon>Actinomycetota</taxon>
        <taxon>Actinomycetes</taxon>
        <taxon>Micromonosporales</taxon>
        <taxon>Micromonosporaceae</taxon>
        <taxon>Dactylosporangium</taxon>
    </lineage>
</organism>
<feature type="transmembrane region" description="Helical" evidence="1">
    <location>
        <begin position="42"/>
        <end position="61"/>
    </location>
</feature>
<keyword evidence="1" id="KW-0812">Transmembrane</keyword>
<dbReference type="RefSeq" id="WP_345133114.1">
    <property type="nucleotide sequence ID" value="NZ_BAABAT010000023.1"/>
</dbReference>
<sequence>MALTVLLALVAGFFAGNGLPYFLQGSLGEGRNPSPFPDRPAVAVATGVGCFLIAGTAWAFANVSEHPLAGWLAAGAGVLAVGLIHARTWRDADPWGKRTRRAAAAARRATSVESV</sequence>
<keyword evidence="1" id="KW-0472">Membrane</keyword>
<name>A0ABP8DHZ8_9ACTN</name>
<evidence type="ECO:0000313" key="2">
    <source>
        <dbReference type="EMBL" id="GAA4256097.1"/>
    </source>
</evidence>
<protein>
    <submittedName>
        <fullName evidence="2">Uncharacterized protein</fullName>
    </submittedName>
</protein>
<proteinExistence type="predicted"/>
<comment type="caution">
    <text evidence="2">The sequence shown here is derived from an EMBL/GenBank/DDBJ whole genome shotgun (WGS) entry which is preliminary data.</text>
</comment>
<dbReference type="Proteomes" id="UP001500620">
    <property type="component" value="Unassembled WGS sequence"/>
</dbReference>